<dbReference type="EMBL" id="UKUT01000060">
    <property type="protein sequence ID" value="SYH37882.1"/>
    <property type="molecule type" value="Genomic_DNA"/>
</dbReference>
<evidence type="ECO:0000313" key="3">
    <source>
        <dbReference type="Proteomes" id="UP000258673"/>
    </source>
</evidence>
<reference evidence="1" key="2">
    <citation type="submission" date="2019-12" db="EMBL/GenBank/DDBJ databases">
        <title>Compelete sequence of Tn6502.</title>
        <authorList>
            <person name="Zhou D."/>
        </authorList>
    </citation>
    <scope>NUCLEOTIDE SEQUENCE</scope>
    <source>
        <strain evidence="1">08291</strain>
        <plasmid evidence="1">pW08291-KPC</plasmid>
    </source>
</reference>
<gene>
    <name evidence="2" type="ORF">SAMEA3515122_05297</name>
</gene>
<dbReference type="Proteomes" id="UP000258673">
    <property type="component" value="Unassembled WGS sequence"/>
</dbReference>
<protein>
    <submittedName>
        <fullName evidence="1">Uncharacterized protein</fullName>
    </submittedName>
</protein>
<evidence type="ECO:0000313" key="1">
    <source>
        <dbReference type="EMBL" id="QIS34720.1"/>
    </source>
</evidence>
<accession>A0A6H0A6K6</accession>
<keyword evidence="1" id="KW-0614">Plasmid</keyword>
<dbReference type="AlphaFoldDB" id="A0A6H0A6K6"/>
<evidence type="ECO:0000313" key="2">
    <source>
        <dbReference type="EMBL" id="SYH37882.1"/>
    </source>
</evidence>
<name>A0A6H0A6K6_KLEPN</name>
<proteinExistence type="predicted"/>
<dbReference type="EMBL" id="MN842295">
    <property type="protein sequence ID" value="QIS34720.1"/>
    <property type="molecule type" value="Genomic_DNA"/>
</dbReference>
<geneLocation type="plasmid" evidence="1">
    <name>pW08291-KPC</name>
</geneLocation>
<reference evidence="2 3" key="1">
    <citation type="submission" date="2018-08" db="EMBL/GenBank/DDBJ databases">
        <authorList>
            <consortium name="Pathogen Informatics"/>
        </authorList>
    </citation>
    <scope>NUCLEOTIDE SEQUENCE [LARGE SCALE GENOMIC DNA]</scope>
    <source>
        <strain evidence="2 3">EuSCAPE_IT093</strain>
    </source>
</reference>
<organism evidence="1">
    <name type="scientific">Klebsiella pneumoniae</name>
    <dbReference type="NCBI Taxonomy" id="573"/>
    <lineage>
        <taxon>Bacteria</taxon>
        <taxon>Pseudomonadati</taxon>
        <taxon>Pseudomonadota</taxon>
        <taxon>Gammaproteobacteria</taxon>
        <taxon>Enterobacterales</taxon>
        <taxon>Enterobacteriaceae</taxon>
        <taxon>Klebsiella/Raoultella group</taxon>
        <taxon>Klebsiella</taxon>
        <taxon>Klebsiella pneumoniae complex</taxon>
    </lineage>
</organism>
<sequence length="76" mass="8368">MRVQMGQRRAPPLDQLAQHGKLRCGLCAVRCVERTAQPRQGIQADTRLEGRAHEAQPLQGRIVEHAVAARGAGHRP</sequence>